<dbReference type="Pfam" id="PF00005">
    <property type="entry name" value="ABC_tran"/>
    <property type="match status" value="2"/>
</dbReference>
<evidence type="ECO:0000256" key="3">
    <source>
        <dbReference type="ARBA" id="ARBA00022448"/>
    </source>
</evidence>
<dbReference type="InterPro" id="IPR027417">
    <property type="entry name" value="P-loop_NTPase"/>
</dbReference>
<dbReference type="CDD" id="cd03249">
    <property type="entry name" value="ABC_MTABC3_MDL1_MDL2"/>
    <property type="match status" value="2"/>
</dbReference>
<dbReference type="SMART" id="SM00382">
    <property type="entry name" value="AAA"/>
    <property type="match status" value="2"/>
</dbReference>
<dbReference type="Proteomes" id="UP000593560">
    <property type="component" value="Unassembled WGS sequence"/>
</dbReference>
<dbReference type="PANTHER" id="PTHR43394">
    <property type="entry name" value="ATP-DEPENDENT PERMEASE MDL1, MITOCHONDRIAL"/>
    <property type="match status" value="1"/>
</dbReference>
<dbReference type="Gene3D" id="1.20.1560.10">
    <property type="entry name" value="ABC transporter type 1, transmembrane domain"/>
    <property type="match status" value="2"/>
</dbReference>
<evidence type="ECO:0000256" key="2">
    <source>
        <dbReference type="ARBA" id="ARBA00007577"/>
    </source>
</evidence>
<dbReference type="Pfam" id="PF00664">
    <property type="entry name" value="ABC_membrane"/>
    <property type="match status" value="2"/>
</dbReference>
<keyword evidence="5" id="KW-0677">Repeat</keyword>
<evidence type="ECO:0000256" key="11">
    <source>
        <dbReference type="SAM" id="Phobius"/>
    </source>
</evidence>
<dbReference type="SUPFAM" id="SSF90123">
    <property type="entry name" value="ABC transporter transmembrane region"/>
    <property type="match status" value="2"/>
</dbReference>
<dbReference type="GO" id="GO:0005743">
    <property type="term" value="C:mitochondrial inner membrane"/>
    <property type="evidence" value="ECO:0007669"/>
    <property type="project" value="TreeGrafter"/>
</dbReference>
<feature type="transmembrane region" description="Helical" evidence="11">
    <location>
        <begin position="58"/>
        <end position="75"/>
    </location>
</feature>
<dbReference type="GO" id="GO:0090374">
    <property type="term" value="P:oligopeptide export from mitochondrion"/>
    <property type="evidence" value="ECO:0007669"/>
    <property type="project" value="TreeGrafter"/>
</dbReference>
<dbReference type="InterPro" id="IPR017871">
    <property type="entry name" value="ABC_transporter-like_CS"/>
</dbReference>
<dbReference type="CDD" id="cd18578">
    <property type="entry name" value="ABC_6TM_Pgp_ABCB1_D2_like"/>
    <property type="match status" value="1"/>
</dbReference>
<protein>
    <submittedName>
        <fullName evidence="14">Uncharacterized protein</fullName>
    </submittedName>
</protein>
<dbReference type="FunFam" id="1.20.1560.10:FF:000009">
    <property type="entry name" value="ABC transporter B family member 1"/>
    <property type="match status" value="1"/>
</dbReference>
<keyword evidence="10" id="KW-0325">Glycoprotein</keyword>
<feature type="transmembrane region" description="Helical" evidence="11">
    <location>
        <begin position="882"/>
        <end position="899"/>
    </location>
</feature>
<keyword evidence="4 11" id="KW-0812">Transmembrane</keyword>
<proteinExistence type="inferred from homology"/>
<feature type="transmembrane region" description="Helical" evidence="11">
    <location>
        <begin position="81"/>
        <end position="101"/>
    </location>
</feature>
<dbReference type="PANTHER" id="PTHR43394:SF18">
    <property type="entry name" value="ABC TRANSPORTER B FAMILY MEMBER 11-LIKE"/>
    <property type="match status" value="1"/>
</dbReference>
<feature type="transmembrane region" description="Helical" evidence="11">
    <location>
        <begin position="758"/>
        <end position="785"/>
    </location>
</feature>
<organism evidence="14 15">
    <name type="scientific">Gossypium harknessii</name>
    <dbReference type="NCBI Taxonomy" id="34285"/>
    <lineage>
        <taxon>Eukaryota</taxon>
        <taxon>Viridiplantae</taxon>
        <taxon>Streptophyta</taxon>
        <taxon>Embryophyta</taxon>
        <taxon>Tracheophyta</taxon>
        <taxon>Spermatophyta</taxon>
        <taxon>Magnoliopsida</taxon>
        <taxon>eudicotyledons</taxon>
        <taxon>Gunneridae</taxon>
        <taxon>Pentapetalae</taxon>
        <taxon>rosids</taxon>
        <taxon>malvids</taxon>
        <taxon>Malvales</taxon>
        <taxon>Malvaceae</taxon>
        <taxon>Malvoideae</taxon>
        <taxon>Gossypium</taxon>
    </lineage>
</organism>
<dbReference type="AlphaFoldDB" id="A0A7J9GFB3"/>
<dbReference type="GO" id="GO:0005524">
    <property type="term" value="F:ATP binding"/>
    <property type="evidence" value="ECO:0007669"/>
    <property type="project" value="UniProtKB-KW"/>
</dbReference>
<dbReference type="GO" id="GO:0010329">
    <property type="term" value="F:auxin efflux transmembrane transporter activity"/>
    <property type="evidence" value="ECO:0007669"/>
    <property type="project" value="UniProtKB-ARBA"/>
</dbReference>
<accession>A0A7J9GFB3</accession>
<dbReference type="SUPFAM" id="SSF52540">
    <property type="entry name" value="P-loop containing nucleoside triphosphate hydrolases"/>
    <property type="match status" value="2"/>
</dbReference>
<keyword evidence="3" id="KW-0813">Transport</keyword>
<dbReference type="GO" id="GO:0015421">
    <property type="term" value="F:ABC-type oligopeptide transporter activity"/>
    <property type="evidence" value="ECO:0007669"/>
    <property type="project" value="TreeGrafter"/>
</dbReference>
<evidence type="ECO:0000256" key="6">
    <source>
        <dbReference type="ARBA" id="ARBA00022741"/>
    </source>
</evidence>
<dbReference type="InterPro" id="IPR003439">
    <property type="entry name" value="ABC_transporter-like_ATP-bd"/>
</dbReference>
<evidence type="ECO:0000256" key="4">
    <source>
        <dbReference type="ARBA" id="ARBA00022692"/>
    </source>
</evidence>
<keyword evidence="8 11" id="KW-1133">Transmembrane helix</keyword>
<evidence type="ECO:0000256" key="1">
    <source>
        <dbReference type="ARBA" id="ARBA00004651"/>
    </source>
</evidence>
<dbReference type="InterPro" id="IPR039421">
    <property type="entry name" value="Type_1_exporter"/>
</dbReference>
<dbReference type="PROSITE" id="PS00211">
    <property type="entry name" value="ABC_TRANSPORTER_1"/>
    <property type="match status" value="2"/>
</dbReference>
<keyword evidence="9 11" id="KW-0472">Membrane</keyword>
<evidence type="ECO:0000313" key="14">
    <source>
        <dbReference type="EMBL" id="MBA0796267.1"/>
    </source>
</evidence>
<evidence type="ECO:0000256" key="5">
    <source>
        <dbReference type="ARBA" id="ARBA00022737"/>
    </source>
</evidence>
<dbReference type="CDD" id="cd18577">
    <property type="entry name" value="ABC_6TM_Pgp_ABCB1_D1_like"/>
    <property type="match status" value="1"/>
</dbReference>
<dbReference type="GO" id="GO:0010328">
    <property type="term" value="F:auxin influx transmembrane transporter activity"/>
    <property type="evidence" value="ECO:0007669"/>
    <property type="project" value="UniProtKB-ARBA"/>
</dbReference>
<feature type="domain" description="ABC transmembrane type-1" evidence="13">
    <location>
        <begin position="625"/>
        <end position="911"/>
    </location>
</feature>
<name>A0A7J9GFB3_9ROSI</name>
<dbReference type="EMBL" id="JABFAD010000004">
    <property type="protein sequence ID" value="MBA0796267.1"/>
    <property type="molecule type" value="Genomic_DNA"/>
</dbReference>
<keyword evidence="7" id="KW-0067">ATP-binding</keyword>
<dbReference type="Gene3D" id="3.40.50.300">
    <property type="entry name" value="P-loop containing nucleotide triphosphate hydrolases"/>
    <property type="match status" value="2"/>
</dbReference>
<keyword evidence="6" id="KW-0547">Nucleotide-binding</keyword>
<evidence type="ECO:0000256" key="10">
    <source>
        <dbReference type="ARBA" id="ARBA00023180"/>
    </source>
</evidence>
<dbReference type="FunFam" id="3.40.50.300:FF:000066">
    <property type="entry name" value="ABC transporter B family member 1"/>
    <property type="match status" value="1"/>
</dbReference>
<comment type="caution">
    <text evidence="14">The sequence shown here is derived from an EMBL/GenBank/DDBJ whole genome shotgun (WGS) entry which is preliminary data.</text>
</comment>
<dbReference type="InterPro" id="IPR011527">
    <property type="entry name" value="ABC1_TM_dom"/>
</dbReference>
<comment type="similarity">
    <text evidence="2">Belongs to the ABC transporter superfamily. ABCB family. Multidrug resistance exporter (TC 3.A.1.201) subfamily.</text>
</comment>
<feature type="transmembrane region" description="Helical" evidence="11">
    <location>
        <begin position="665"/>
        <end position="688"/>
    </location>
</feature>
<comment type="subcellular location">
    <subcellularLocation>
        <location evidence="1">Cell membrane</location>
        <topology evidence="1">Multi-pass membrane protein</topology>
    </subcellularLocation>
</comment>
<evidence type="ECO:0000256" key="9">
    <source>
        <dbReference type="ARBA" id="ARBA00023136"/>
    </source>
</evidence>
<evidence type="ECO:0000256" key="7">
    <source>
        <dbReference type="ARBA" id="ARBA00022840"/>
    </source>
</evidence>
<reference evidence="14 15" key="1">
    <citation type="journal article" date="2019" name="Genome Biol. Evol.">
        <title>Insights into the evolution of the New World diploid cottons (Gossypium, subgenus Houzingenia) based on genome sequencing.</title>
        <authorList>
            <person name="Grover C.E."/>
            <person name="Arick M.A. 2nd"/>
            <person name="Thrash A."/>
            <person name="Conover J.L."/>
            <person name="Sanders W.S."/>
            <person name="Peterson D.G."/>
            <person name="Frelichowski J.E."/>
            <person name="Scheffler J.A."/>
            <person name="Scheffler B.E."/>
            <person name="Wendel J.F."/>
        </authorList>
    </citation>
    <scope>NUCLEOTIDE SEQUENCE [LARGE SCALE GENOMIC DNA]</scope>
    <source>
        <strain evidence="14">0</strain>
        <tissue evidence="14">Leaf</tissue>
    </source>
</reference>
<feature type="domain" description="ABC transporter" evidence="12">
    <location>
        <begin position="257"/>
        <end position="525"/>
    </location>
</feature>
<dbReference type="PROSITE" id="PS50893">
    <property type="entry name" value="ABC_TRANSPORTER_2"/>
    <property type="match status" value="2"/>
</dbReference>
<dbReference type="GO" id="GO:0005886">
    <property type="term" value="C:plasma membrane"/>
    <property type="evidence" value="ECO:0007669"/>
    <property type="project" value="UniProtKB-SubCell"/>
</dbReference>
<evidence type="ECO:0000259" key="13">
    <source>
        <dbReference type="PROSITE" id="PS50929"/>
    </source>
</evidence>
<feature type="domain" description="ABC transporter" evidence="12">
    <location>
        <begin position="946"/>
        <end position="1183"/>
    </location>
</feature>
<dbReference type="InterPro" id="IPR003593">
    <property type="entry name" value="AAA+_ATPase"/>
</dbReference>
<dbReference type="OrthoDB" id="6500128at2759"/>
<dbReference type="GO" id="GO:0016887">
    <property type="term" value="F:ATP hydrolysis activity"/>
    <property type="evidence" value="ECO:0007669"/>
    <property type="project" value="InterPro"/>
</dbReference>
<keyword evidence="15" id="KW-1185">Reference proteome</keyword>
<feature type="transmembrane region" description="Helical" evidence="11">
    <location>
        <begin position="621"/>
        <end position="645"/>
    </location>
</feature>
<dbReference type="InterPro" id="IPR036640">
    <property type="entry name" value="ABC1_TM_sf"/>
</dbReference>
<dbReference type="FunFam" id="1.20.1560.10:FF:000025">
    <property type="entry name" value="ABC transporter B family member 9"/>
    <property type="match status" value="1"/>
</dbReference>
<evidence type="ECO:0000256" key="8">
    <source>
        <dbReference type="ARBA" id="ARBA00022989"/>
    </source>
</evidence>
<evidence type="ECO:0000313" key="15">
    <source>
        <dbReference type="Proteomes" id="UP000593560"/>
    </source>
</evidence>
<feature type="transmembrane region" description="Helical" evidence="11">
    <location>
        <begin position="158"/>
        <end position="180"/>
    </location>
</feature>
<sequence>MVTGERQAARIRGLYLKTILRQDVAFFDVETNTGEVVGRMSGDTVLIQDAMGEKVGKFIQLVSTFIGGFVIAFVQGWLLTLVMLSSIPPIVISGGVMALLVSKMASRGQNAYAKAASVVEQTIGSIRTVASFTGEKQAISNYNKFLGAAYTSGVHEGFAAGLGLGVLFLVIFCSYSLAIWFGARMVLDRGYSGGDVINVIFAVLTGSMSLGQASPCVTAFAAGQAAAFKMFETIKRKPEIDSYDTRGKVLEDIRGDIELRDVYFTYPARPDEQIFSGFSLSIQNGTTVALVGQSGSGKSTVISLIERFYDPHAGEVLIDGINLKEFQLRWIRGKIGLVSQEPVLFTSSIRDNIAYGKEGATTEEIRAAAELANASKFIDKLPQVLVSRPCGMITSITIYELSCKLTLEDLELHMQGLDTMVGEHGTQLSGGQKQRVAIARAILKDPRILLLDEATSALDAESERVVQEALDRIMGNRTTVIVAHRLSTVRNADMIAVIHRGKMVEKGSHSELLQDHEGAYSQLIRLQEVNKESEQATESSDIASESFRRSSLKKSLKRSISRGSSMGNSNRHSFSASFGLPTGMNGTDLAMADAENPAELPSEKAPKVSIRRLAYLNKPEIPVILLGTIAAAANGVIFPIFGILISSVIDTFFKPPHELREDSRFWALIFLALGAAAFVVCPAQNYFFSIAGSKLIQRIRSMCFEKVVRMEVGWFDEPENSSGAIGARLSADAASIRALVGDALAQLVQNTSSAISGLVIAFVACWQLAFIVLVLLPLIAINGYIQVKFMKGFSADAKLMYEEASQVANDAVGSIRTVASFCAEEKVMQLYKKKCEGPMKTGIKQGLISGTGFGVSFFFLFSVYATSFYAGAQLVEHGYTTFRDVFQVFFALTMAAIGISQSSSFAPDSGKAKSAAASIFAIIDRESKIDPSDESGMKLENVKGDIELHHVSFKYPSRPDIQILRDLSLSIRSGKTVALVGESGSGKSTVISLLQRFYDPDSGRISLDGVDIQKLQLKWLRQQMGLVSQEPVLFNDTIRANIAYGKGGNATEAEILAASEQANAHKFISSLQQGYDTVVGERGVQMSGGQKQRIAIARAIVKSPQILLLDEATSALDAESERVVQAALDRVVVNRTTVVVAHRLSTIKNADVIAVVKNGVVVEKGKHDTLINIKDGFYASLVALHMNASTA</sequence>
<evidence type="ECO:0000259" key="12">
    <source>
        <dbReference type="PROSITE" id="PS50893"/>
    </source>
</evidence>
<feature type="transmembrane region" description="Helical" evidence="11">
    <location>
        <begin position="847"/>
        <end position="870"/>
    </location>
</feature>
<gene>
    <name evidence="14" type="ORF">Gohar_007050</name>
</gene>
<dbReference type="PROSITE" id="PS50929">
    <property type="entry name" value="ABC_TM1F"/>
    <property type="match status" value="2"/>
</dbReference>
<feature type="domain" description="ABC transmembrane type-1" evidence="13">
    <location>
        <begin position="1"/>
        <end position="222"/>
    </location>
</feature>